<feature type="domain" description="PLD phosphodiesterase" evidence="2">
    <location>
        <begin position="200"/>
        <end position="227"/>
    </location>
</feature>
<dbReference type="InterPro" id="IPR001736">
    <property type="entry name" value="PLipase_D/transphosphatidylase"/>
</dbReference>
<dbReference type="Gene3D" id="3.30.870.10">
    <property type="entry name" value="Endonuclease Chain A"/>
    <property type="match status" value="2"/>
</dbReference>
<accession>A0AAD9Z963</accession>
<feature type="region of interest" description="Disordered" evidence="1">
    <location>
        <begin position="261"/>
        <end position="297"/>
    </location>
</feature>
<dbReference type="InterPro" id="IPR025202">
    <property type="entry name" value="PLD-like_dom"/>
</dbReference>
<reference evidence="3" key="1">
    <citation type="submission" date="2022-11" db="EMBL/GenBank/DDBJ databases">
        <title>Chromosomal genome sequence assembly and mating type (MAT) locus characterization of the leprose asexual lichenized fungus Lepraria neglecta (Nyl.) Erichsen.</title>
        <authorList>
            <person name="Allen J.L."/>
            <person name="Pfeffer B."/>
        </authorList>
    </citation>
    <scope>NUCLEOTIDE SEQUENCE</scope>
    <source>
        <strain evidence="3">Allen 5258</strain>
    </source>
</reference>
<proteinExistence type="predicted"/>
<feature type="domain" description="PLD phosphodiesterase" evidence="2">
    <location>
        <begin position="412"/>
        <end position="439"/>
    </location>
</feature>
<comment type="caution">
    <text evidence="3">The sequence shown here is derived from an EMBL/GenBank/DDBJ whole genome shotgun (WGS) entry which is preliminary data.</text>
</comment>
<dbReference type="AlphaFoldDB" id="A0AAD9Z963"/>
<evidence type="ECO:0000313" key="3">
    <source>
        <dbReference type="EMBL" id="KAK3173223.1"/>
    </source>
</evidence>
<evidence type="ECO:0000259" key="2">
    <source>
        <dbReference type="PROSITE" id="PS50035"/>
    </source>
</evidence>
<organism evidence="3 4">
    <name type="scientific">Lepraria neglecta</name>
    <dbReference type="NCBI Taxonomy" id="209136"/>
    <lineage>
        <taxon>Eukaryota</taxon>
        <taxon>Fungi</taxon>
        <taxon>Dikarya</taxon>
        <taxon>Ascomycota</taxon>
        <taxon>Pezizomycotina</taxon>
        <taxon>Lecanoromycetes</taxon>
        <taxon>OSLEUM clade</taxon>
        <taxon>Lecanoromycetidae</taxon>
        <taxon>Lecanorales</taxon>
        <taxon>Lecanorineae</taxon>
        <taxon>Stereocaulaceae</taxon>
        <taxon>Lepraria</taxon>
    </lineage>
</organism>
<dbReference type="SUPFAM" id="SSF56024">
    <property type="entry name" value="Phospholipase D/nuclease"/>
    <property type="match status" value="2"/>
</dbReference>
<dbReference type="Pfam" id="PF13091">
    <property type="entry name" value="PLDc_2"/>
    <property type="match status" value="1"/>
</dbReference>
<dbReference type="EMBL" id="JASNWA010000007">
    <property type="protein sequence ID" value="KAK3173223.1"/>
    <property type="molecule type" value="Genomic_DNA"/>
</dbReference>
<protein>
    <recommendedName>
        <fullName evidence="2">PLD phosphodiesterase domain-containing protein</fullName>
    </recommendedName>
</protein>
<dbReference type="GO" id="GO:0030572">
    <property type="term" value="F:phosphatidyltransferase activity"/>
    <property type="evidence" value="ECO:0007669"/>
    <property type="project" value="UniProtKB-ARBA"/>
</dbReference>
<dbReference type="PROSITE" id="PS50035">
    <property type="entry name" value="PLD"/>
    <property type="match status" value="2"/>
</dbReference>
<gene>
    <name evidence="3" type="ORF">OEA41_006552</name>
</gene>
<dbReference type="Proteomes" id="UP001276659">
    <property type="component" value="Unassembled WGS sequence"/>
</dbReference>
<keyword evidence="4" id="KW-1185">Reference proteome</keyword>
<dbReference type="CDD" id="cd00138">
    <property type="entry name" value="PLDc_SF"/>
    <property type="match status" value="1"/>
</dbReference>
<sequence length="478" mass="53642">MEFEVEEVGKEHLVPLVKRLREYVFDIGKGEVLVAKEHVQESTWEGLVKRELFVEPKWEDATFCVVAIVWTVRKMPFIGHGNFTVGNGEDVYASTIIPALHSAKYEIIFVTSFWARSSALDQLSAILVRLSTEGLARPRDEPKLRVRLCFSSFSSTQKLFHTSSASGHTFPPSKWSSLGLPSPDMLDGLDLQVKSLFFLPFSVMHPKFVIVDRQHALLPSCNLSYESWLECCLLISGPAVATLVDFWHSVWGRNDLPALASKDAEQEPSPASAYKTTLLPSPHHRSPRFRPFSASASPPSTPLNTHLLNLFVTASRSIRLLTPNLTSLPVISALLDALQRGVDVTVITNRRMLVLEQLLTAGTITEFCVWKFRRRYRKLVTSRRKSIALNTDEGRSREVGSLRLGYFIPDSHYAKSHIKCTTVDEETVVLGSGNMDRASWYTSQELGIALEGVDVVREIWQSVDKELNGRDCGGVEWL</sequence>
<dbReference type="GO" id="GO:0032049">
    <property type="term" value="P:cardiolipin biosynthetic process"/>
    <property type="evidence" value="ECO:0007669"/>
    <property type="project" value="UniProtKB-ARBA"/>
</dbReference>
<dbReference type="PANTHER" id="PTHR21248:SF11">
    <property type="entry name" value="PLD PHOSPHODIESTERASE DOMAIN-CONTAINING PROTEIN"/>
    <property type="match status" value="1"/>
</dbReference>
<name>A0AAD9Z963_9LECA</name>
<dbReference type="PANTHER" id="PTHR21248">
    <property type="entry name" value="CARDIOLIPIN SYNTHASE"/>
    <property type="match status" value="1"/>
</dbReference>
<evidence type="ECO:0000256" key="1">
    <source>
        <dbReference type="SAM" id="MobiDB-lite"/>
    </source>
</evidence>
<evidence type="ECO:0000313" key="4">
    <source>
        <dbReference type="Proteomes" id="UP001276659"/>
    </source>
</evidence>